<feature type="domain" description="HMG box" evidence="15">
    <location>
        <begin position="1892"/>
        <end position="1960"/>
    </location>
</feature>
<feature type="site" description="Cleavage; by autolysis" evidence="10">
    <location>
        <begin position="195"/>
        <end position="196"/>
    </location>
</feature>
<evidence type="ECO:0000313" key="18">
    <source>
        <dbReference type="Proteomes" id="UP000282613"/>
    </source>
</evidence>
<evidence type="ECO:0000256" key="7">
    <source>
        <dbReference type="ARBA" id="ARBA00023163"/>
    </source>
</evidence>
<feature type="region of interest" description="Disordered" evidence="13">
    <location>
        <begin position="635"/>
        <end position="746"/>
    </location>
</feature>
<dbReference type="InterPro" id="IPR000246">
    <property type="entry name" value="Peptidase_T2"/>
</dbReference>
<evidence type="ECO:0000256" key="11">
    <source>
        <dbReference type="PROSITE-ProRule" id="PRU00035"/>
    </source>
</evidence>
<feature type="domain" description="Bromo" evidence="14">
    <location>
        <begin position="1118"/>
        <end position="1188"/>
    </location>
</feature>
<evidence type="ECO:0000259" key="15">
    <source>
        <dbReference type="PROSITE" id="PS50118"/>
    </source>
</evidence>
<accession>A0A0R3W5T1</accession>
<keyword evidence="7" id="KW-0804">Transcription</keyword>
<keyword evidence="18" id="KW-1185">Reference proteome</keyword>
<keyword evidence="8 12" id="KW-0539">Nucleus</keyword>
<evidence type="ECO:0000256" key="1">
    <source>
        <dbReference type="ARBA" id="ARBA00004123"/>
    </source>
</evidence>
<dbReference type="OrthoDB" id="10009055at2759"/>
<feature type="compositionally biased region" description="Low complexity" evidence="13">
    <location>
        <begin position="698"/>
        <end position="709"/>
    </location>
</feature>
<keyword evidence="12" id="KW-0238">DNA-binding</keyword>
<evidence type="ECO:0000256" key="2">
    <source>
        <dbReference type="ARBA" id="ARBA00010872"/>
    </source>
</evidence>
<dbReference type="EMBL" id="UYRS01018419">
    <property type="protein sequence ID" value="VDK35187.1"/>
    <property type="molecule type" value="Genomic_DNA"/>
</dbReference>
<feature type="active site" description="Nucleophile" evidence="9">
    <location>
        <position position="196"/>
    </location>
</feature>
<evidence type="ECO:0000256" key="10">
    <source>
        <dbReference type="PIRSR" id="PIRSR600246-3"/>
    </source>
</evidence>
<comment type="similarity">
    <text evidence="2">Belongs to the Ntn-hydrolase family.</text>
</comment>
<dbReference type="SUPFAM" id="SSF47370">
    <property type="entry name" value="Bromodomain"/>
    <property type="match status" value="5"/>
</dbReference>
<dbReference type="SMART" id="SM00439">
    <property type="entry name" value="BAH"/>
    <property type="match status" value="2"/>
</dbReference>
<dbReference type="Pfam" id="PF00505">
    <property type="entry name" value="HMG_box"/>
    <property type="match status" value="1"/>
</dbReference>
<feature type="compositionally biased region" description="Acidic residues" evidence="13">
    <location>
        <begin position="651"/>
        <end position="667"/>
    </location>
</feature>
<keyword evidence="5" id="KW-0805">Transcription regulation</keyword>
<feature type="region of interest" description="Disordered" evidence="13">
    <location>
        <begin position="2136"/>
        <end position="2174"/>
    </location>
</feature>
<evidence type="ECO:0000256" key="13">
    <source>
        <dbReference type="SAM" id="MobiDB-lite"/>
    </source>
</evidence>
<comment type="subcellular location">
    <subcellularLocation>
        <location evidence="1">Nucleus</location>
    </subcellularLocation>
</comment>
<evidence type="ECO:0000259" key="16">
    <source>
        <dbReference type="PROSITE" id="PS51038"/>
    </source>
</evidence>
<feature type="domain" description="Bromo" evidence="14">
    <location>
        <begin position="819"/>
        <end position="889"/>
    </location>
</feature>
<evidence type="ECO:0000256" key="12">
    <source>
        <dbReference type="PROSITE-ProRule" id="PRU00267"/>
    </source>
</evidence>
<dbReference type="SMART" id="SM00297">
    <property type="entry name" value="BROMO"/>
    <property type="match status" value="5"/>
</dbReference>
<gene>
    <name evidence="17" type="ORF">TASK_LOCUS5499</name>
</gene>
<feature type="compositionally biased region" description="Gly residues" evidence="13">
    <location>
        <begin position="730"/>
        <end position="746"/>
    </location>
</feature>
<evidence type="ECO:0000256" key="5">
    <source>
        <dbReference type="ARBA" id="ARBA00023015"/>
    </source>
</evidence>
<dbReference type="PROSITE" id="PS51038">
    <property type="entry name" value="BAH"/>
    <property type="match status" value="2"/>
</dbReference>
<feature type="compositionally biased region" description="Polar residues" evidence="13">
    <location>
        <begin position="2139"/>
        <end position="2157"/>
    </location>
</feature>
<dbReference type="InterPro" id="IPR043151">
    <property type="entry name" value="BAH_sf"/>
</dbReference>
<feature type="region of interest" description="Disordered" evidence="13">
    <location>
        <begin position="302"/>
        <end position="336"/>
    </location>
</feature>
<dbReference type="InterPro" id="IPR037464">
    <property type="entry name" value="Taspase1"/>
</dbReference>
<keyword evidence="3" id="KW-0677">Repeat</keyword>
<dbReference type="PANTHER" id="PTHR16062:SF22">
    <property type="entry name" value="HISTONE-LYSINE N-METHYLTRANSFERASE ASH1L"/>
    <property type="match status" value="1"/>
</dbReference>
<evidence type="ECO:0000313" key="17">
    <source>
        <dbReference type="EMBL" id="VDK35187.1"/>
    </source>
</evidence>
<dbReference type="SUPFAM" id="SSF47095">
    <property type="entry name" value="HMG-box"/>
    <property type="match status" value="1"/>
</dbReference>
<feature type="domain" description="BAH" evidence="16">
    <location>
        <begin position="1443"/>
        <end position="1577"/>
    </location>
</feature>
<dbReference type="InterPro" id="IPR009071">
    <property type="entry name" value="HMG_box_dom"/>
</dbReference>
<dbReference type="GO" id="GO:0003682">
    <property type="term" value="F:chromatin binding"/>
    <property type="evidence" value="ECO:0007669"/>
    <property type="project" value="InterPro"/>
</dbReference>
<dbReference type="InterPro" id="IPR036427">
    <property type="entry name" value="Bromodomain-like_sf"/>
</dbReference>
<feature type="domain" description="BAH" evidence="16">
    <location>
        <begin position="1655"/>
        <end position="1775"/>
    </location>
</feature>
<evidence type="ECO:0000313" key="19">
    <source>
        <dbReference type="WBParaSite" id="TASK_0000549801-mRNA-1"/>
    </source>
</evidence>
<feature type="region of interest" description="Disordered" evidence="13">
    <location>
        <begin position="917"/>
        <end position="947"/>
    </location>
</feature>
<dbReference type="GO" id="GO:0006368">
    <property type="term" value="P:transcription elongation by RNA polymerase II"/>
    <property type="evidence" value="ECO:0007669"/>
    <property type="project" value="TreeGrafter"/>
</dbReference>
<dbReference type="GO" id="GO:0016586">
    <property type="term" value="C:RSC-type complex"/>
    <property type="evidence" value="ECO:0007669"/>
    <property type="project" value="InterPro"/>
</dbReference>
<proteinExistence type="inferred from homology"/>
<dbReference type="SMART" id="SM00398">
    <property type="entry name" value="HMG"/>
    <property type="match status" value="1"/>
</dbReference>
<evidence type="ECO:0000259" key="14">
    <source>
        <dbReference type="PROSITE" id="PS50014"/>
    </source>
</evidence>
<dbReference type="Pfam" id="PF00439">
    <property type="entry name" value="Bromodomain"/>
    <property type="match status" value="5"/>
</dbReference>
<sequence>MFAVAVHAGAGFHSPSKEYLYKNVCMNACAAAVRILNGSSAEFAAINAATAAISVLEDSPLTNAGFGSCLNFDGHVECDAGLMCGKSLLFTSVGSVSCIKNPIQIPKHLILQHLTEPVSPIGRVKPLSLCGDGARRWALEVAGIPILPDHCLISHAAKSRWLKYRALVDEHNSSVSSSSTDEKLHFKKPKYGELDTVGAVCLDTSGNICAASSSGGIPLKLGGRLGQACVYGCGSWAEVTPTVSVGCVTSGTGEQLIKTQLAQRVASKILNQGGVSLPSVVNAAFQEDFLDSRFLSNETTEKLGGVMPKRSVPEEHADPSESDDTVSSTDKSRKSYSPRGSIYYTIYNRLKKLNKDDGTLLVYALRLPNKRSHPEYYDTITNPIDPDKILAKVKSGKYESIEEMAEDVKLLVANTHSFFGATSQEGRDASAFEDAFNKEAQSAQNLSSKAPSVASTSSSVTIRSFRRGRKRERIDDEETDVDAASVAASEISEASTAASHRTAVSKRALEAFFASIVSYDLEGGRHIAQTFATLPQKQVYPQYYEVITNPIDLRMIAQRILNGTYHTFGEVERDFVQMGRNAKHFNEPKSKIYQDAVALLRIIKEKKIVIKKRFKADLDEEPVESNAHEITEDYANLPDAVGVTSPLPKMEDDDEVEDYEADEDGEDGSAAAISTPAGFAVVKRRRGRPRKHPLDSVSATPASPTPSEGSADRRSTSSTTTTTITTPIAGGSGSGVGGVVSGGSGGGGGNSAVVDISFLMLDESIAPPGSPPHMAPIVDPSVSSEEQLIPTMLSTAAVGSLRWWGEHVLEAICTATNSMGTLLALPFMRLPSRKMYPDYFRRIPNPICLAKIRRKIKRNEYHSLADVRGDIDRVFMNAQAYNMEGSDIYNVAVYLQHLTKSKFVELSQIAAKAENAGLVSPSAKRRQSRPPGESEEVTPTKRRHPMTAEEARNKRLINLYNAVYNHVDDDGHRPRDTFMVLPSKEDYPDYYEVIQEPIDLTIIKERMDSNKYPTHQAMVADLRLMFNNARRYNEEDSQVYRDADTLDRVVKKRLKSLGPYASCPQGIPRSPGIRPPQDPASSYGGLATISQHSGPATSPLQRLMYEVFQAVREYRDPMGRQLSTPFLRLPSKTELPAYYEFIKRPIEMQEIAKFLLQGGYTEFEEFMSDIFLMFDNACAFNEPDSQIYRDTLVLHQVALAKRNMLLSAAFSSGTVIPGMSPSNAPDILPGVRRLLTSLHNAMLTACDTDGRGLVDSLIAGDGTETSVTSATAARLAALHRSVAAGAYKRLDRLQADWLEVLRRARVGEGEECMAALSEIDAKSNLPTPQQRQDAAELARRWIRLRDSMCRRAPSGGNPNAQLMVAGESSGSESGSSGTPGMSLPTGWHIVSTAMGYTEAVLERDLKDEAAQHEPMVFSDDGEEKLPPIEEGEGELQSVDSKGQTFRVGDYVYIEPLRQDVTQCHIGRITRISEIIVKSKEGTGGGNKSAEATEIKVRCAMYMRPSEAKPSRRRRLLAAEVFRTATSEVVPPSKLSGHCLVMHIPHFIRSRPKNIEERDVYVCESQYSITSNLFAKIRRWGAPTPSGIELEDRQLPFVPTRLPPSEPLESALEQVNINSFSCMAFPLPSTPQTVVDEVSKTEGIVTYEQYVGDNSFVIRQGDCVFVPSNGNSTDRQILRIDKIWKNINEEGVSVTGSIFVFPTEVEHLPTRVFYPREVFLTNNDRATFSITSVKGKCVVMRPADFCVARPTSYREGDIFVCESKYFEDEKVIRKLKKGLKVTEIQQHPWSFQKHKFSSDTVDDEYFLFSQPIVPHKEASPLLVKASPSPLILDQLNQPPSMAVACVVAAANGQTTPVTDFGPRLAPAPPQSPDVGQLAFMEVGLDRSGKKRKLRKPPSGYVIYAGEVRKKLLQDRPDAPFGEISREVGLMWRQMPSHERDIYERKAQVIKRRMEEQETQQKARMQEQEKFMQVHHHELVSHGDPHNVAIGTGMSTTINQAPVQLQTPGTAQPNAQSNSLSVSAPHHAAAAAMQFYQATPGAPGTPSVIQLMHTTTTPSTAANGAASMQPRPGMIESPLVAGAAVLTNAMSHAPVLATTGGQQVVYQFAGQQAPGLVTPSASPNVSLAGPQVILTHPQHHPQITGQHPHHQQQTASSQPFAVLPTQPPPQPRQHAIPPQQVQVVQQLNSTTVEGNPATVVNGGSGGTAAVVSQPITASTIQAQTAPPAAPLAAPPRAPSPLFVSVPPRTSRVLHSEIYQRYIDRLRRNTPCLSEWKKQISVTMESLPPMAHQQQQQLASSFLDTPQLHSHHGTIVDALWSLRDNLLKDSLNIRTRILGLEEL</sequence>
<dbReference type="InterPro" id="IPR018359">
    <property type="entry name" value="Bromodomain_CS"/>
</dbReference>
<feature type="region of interest" description="Disordered" evidence="13">
    <location>
        <begin position="1350"/>
        <end position="1380"/>
    </location>
</feature>
<dbReference type="Gene3D" id="2.30.30.490">
    <property type="match status" value="2"/>
</dbReference>
<feature type="domain" description="Bromo" evidence="14">
    <location>
        <begin position="365"/>
        <end position="426"/>
    </location>
</feature>
<reference evidence="19" key="1">
    <citation type="submission" date="2016-04" db="UniProtKB">
        <authorList>
            <consortium name="WormBaseParasite"/>
        </authorList>
    </citation>
    <scope>IDENTIFICATION</scope>
</reference>
<dbReference type="PROSITE" id="PS50014">
    <property type="entry name" value="BROMODOMAIN_2"/>
    <property type="match status" value="5"/>
</dbReference>
<name>A0A0R3W5T1_TAEAS</name>
<evidence type="ECO:0000256" key="9">
    <source>
        <dbReference type="PIRSR" id="PIRSR600246-1"/>
    </source>
</evidence>
<dbReference type="CDD" id="cd04514">
    <property type="entry name" value="Taspase1_like"/>
    <property type="match status" value="1"/>
</dbReference>
<feature type="domain" description="Bromo" evidence="14">
    <location>
        <begin position="523"/>
        <end position="593"/>
    </location>
</feature>
<evidence type="ECO:0000256" key="3">
    <source>
        <dbReference type="ARBA" id="ARBA00022737"/>
    </source>
</evidence>
<evidence type="ECO:0000256" key="8">
    <source>
        <dbReference type="ARBA" id="ARBA00023242"/>
    </source>
</evidence>
<keyword evidence="6 11" id="KW-0103">Bromodomain</keyword>
<dbReference type="InterPro" id="IPR001487">
    <property type="entry name" value="Bromodomain"/>
</dbReference>
<dbReference type="GO" id="GO:0006338">
    <property type="term" value="P:chromatin remodeling"/>
    <property type="evidence" value="ECO:0007669"/>
    <property type="project" value="InterPro"/>
</dbReference>
<dbReference type="Pfam" id="PF01112">
    <property type="entry name" value="Asparaginase_2"/>
    <property type="match status" value="1"/>
</dbReference>
<dbReference type="InterPro" id="IPR001025">
    <property type="entry name" value="BAH_dom"/>
</dbReference>
<dbReference type="Gene3D" id="1.10.30.10">
    <property type="entry name" value="High mobility group box domain"/>
    <property type="match status" value="1"/>
</dbReference>
<dbReference type="InterPro" id="IPR029055">
    <property type="entry name" value="Ntn_hydrolases_N"/>
</dbReference>
<keyword evidence="4" id="KW-0156">Chromatin regulator</keyword>
<evidence type="ECO:0000256" key="6">
    <source>
        <dbReference type="ARBA" id="ARBA00023117"/>
    </source>
</evidence>
<organism evidence="19">
    <name type="scientific">Taenia asiatica</name>
    <name type="common">Asian tapeworm</name>
    <dbReference type="NCBI Taxonomy" id="60517"/>
    <lineage>
        <taxon>Eukaryota</taxon>
        <taxon>Metazoa</taxon>
        <taxon>Spiralia</taxon>
        <taxon>Lophotrochozoa</taxon>
        <taxon>Platyhelminthes</taxon>
        <taxon>Cestoda</taxon>
        <taxon>Eucestoda</taxon>
        <taxon>Cyclophyllidea</taxon>
        <taxon>Taeniidae</taxon>
        <taxon>Taenia</taxon>
    </lineage>
</organism>
<protein>
    <submittedName>
        <fullName evidence="19">Bromo domain-containing protein</fullName>
    </submittedName>
</protein>
<dbReference type="PROSITE" id="PS50118">
    <property type="entry name" value="HMG_BOX_2"/>
    <property type="match status" value="1"/>
</dbReference>
<dbReference type="PRINTS" id="PR00503">
    <property type="entry name" value="BROMODOMAIN"/>
</dbReference>
<dbReference type="WBParaSite" id="TASK_0000549801-mRNA-1">
    <property type="protein sequence ID" value="TASK_0000549801-mRNA-1"/>
    <property type="gene ID" value="TASK_0000549801"/>
</dbReference>
<feature type="compositionally biased region" description="Low complexity" evidence="13">
    <location>
        <begin position="716"/>
        <end position="729"/>
    </location>
</feature>
<dbReference type="Pfam" id="PF01426">
    <property type="entry name" value="BAH"/>
    <property type="match status" value="2"/>
</dbReference>
<feature type="domain" description="Bromo" evidence="14">
    <location>
        <begin position="970"/>
        <end position="1040"/>
    </location>
</feature>
<dbReference type="PROSITE" id="PS00633">
    <property type="entry name" value="BROMODOMAIN_1"/>
    <property type="match status" value="2"/>
</dbReference>
<dbReference type="SUPFAM" id="SSF56235">
    <property type="entry name" value="N-terminal nucleophile aminohydrolases (Ntn hydrolases)"/>
    <property type="match status" value="1"/>
</dbReference>
<dbReference type="Gene3D" id="3.60.20.30">
    <property type="entry name" value="(Glycosyl)asparaginase"/>
    <property type="match status" value="1"/>
</dbReference>
<reference evidence="17 18" key="2">
    <citation type="submission" date="2018-11" db="EMBL/GenBank/DDBJ databases">
        <authorList>
            <consortium name="Pathogen Informatics"/>
        </authorList>
    </citation>
    <scope>NUCLEOTIDE SEQUENCE [LARGE SCALE GENOMIC DNA]</scope>
</reference>
<dbReference type="GO" id="GO:0004298">
    <property type="term" value="F:threonine-type endopeptidase activity"/>
    <property type="evidence" value="ECO:0007669"/>
    <property type="project" value="InterPro"/>
</dbReference>
<dbReference type="Proteomes" id="UP000282613">
    <property type="component" value="Unassembled WGS sequence"/>
</dbReference>
<feature type="DNA-binding region" description="HMG box" evidence="12">
    <location>
        <begin position="1892"/>
        <end position="1960"/>
    </location>
</feature>
<dbReference type="InterPro" id="IPR036910">
    <property type="entry name" value="HMG_box_dom_sf"/>
</dbReference>
<dbReference type="PANTHER" id="PTHR16062">
    <property type="entry name" value="SWI/SNF-RELATED"/>
    <property type="match status" value="1"/>
</dbReference>
<dbReference type="InterPro" id="IPR037382">
    <property type="entry name" value="Rsc/polybromo"/>
</dbReference>
<feature type="compositionally biased region" description="Low complexity" evidence="13">
    <location>
        <begin position="1366"/>
        <end position="1376"/>
    </location>
</feature>
<dbReference type="Gene3D" id="1.20.920.10">
    <property type="entry name" value="Bromodomain-like"/>
    <property type="match status" value="6"/>
</dbReference>
<evidence type="ECO:0000256" key="4">
    <source>
        <dbReference type="ARBA" id="ARBA00022853"/>
    </source>
</evidence>
<dbReference type="STRING" id="60517.A0A0R3W5T1"/>
<dbReference type="GO" id="GO:0003677">
    <property type="term" value="F:DNA binding"/>
    <property type="evidence" value="ECO:0007669"/>
    <property type="project" value="UniProtKB-UniRule"/>
</dbReference>
<feature type="compositionally biased region" description="Basic residues" evidence="13">
    <location>
        <begin position="682"/>
        <end position="691"/>
    </location>
</feature>